<dbReference type="PANTHER" id="PTHR12389">
    <property type="entry name" value="ZINC FINGER PROTEIN 294"/>
    <property type="match status" value="1"/>
</dbReference>
<dbReference type="Pfam" id="PF22999">
    <property type="entry name" value="LTN1_E3_ligase_6th"/>
    <property type="match status" value="1"/>
</dbReference>
<dbReference type="GO" id="GO:0072344">
    <property type="term" value="P:rescue of stalled ribosome"/>
    <property type="evidence" value="ECO:0007669"/>
    <property type="project" value="UniProtKB-UniRule"/>
</dbReference>
<evidence type="ECO:0000256" key="8">
    <source>
        <dbReference type="ARBA" id="ARBA00022679"/>
    </source>
</evidence>
<reference evidence="21" key="1">
    <citation type="submission" date="2013-11" db="EMBL/GenBank/DDBJ databases">
        <authorList>
            <person name="Aslett M."/>
        </authorList>
    </citation>
    <scope>NUCLEOTIDE SEQUENCE [LARGE SCALE GENOMIC DNA]</scope>
    <source>
        <strain evidence="21">Edinburgh</strain>
    </source>
</reference>
<dbReference type="WBParaSite" id="TMUE_2000008449.3">
    <property type="protein sequence ID" value="TMUE_2000008449.3"/>
    <property type="gene ID" value="WBGene00302667"/>
</dbReference>
<comment type="subunit">
    <text evidence="16">Component of the ribosome quality control complex (RQC), composed of at least the E3 ubiquitin ligase ltn1 and nemf. The complex probably also contains tcf25 as well as vcp/p97 and its ubiquitin-binding cofactors. RQC forms a stable complex with 60S ribosomal subunits.</text>
</comment>
<keyword evidence="21" id="KW-1185">Reference proteome</keyword>
<keyword evidence="13 18" id="KW-0862">Zinc</keyword>
<dbReference type="InterPro" id="IPR013083">
    <property type="entry name" value="Znf_RING/FYVE/PHD"/>
</dbReference>
<dbReference type="InterPro" id="IPR039804">
    <property type="entry name" value="RING-CH-C4HC3_LTN1"/>
</dbReference>
<dbReference type="GO" id="GO:0016567">
    <property type="term" value="P:protein ubiquitination"/>
    <property type="evidence" value="ECO:0007669"/>
    <property type="project" value="UniProtKB-UniPathway"/>
</dbReference>
<keyword evidence="9 18" id="KW-0479">Metal-binding</keyword>
<reference evidence="22" key="3">
    <citation type="submission" date="2019-12" db="UniProtKB">
        <authorList>
            <consortium name="WormBaseParasite"/>
        </authorList>
    </citation>
    <scope>IDENTIFICATION</scope>
</reference>
<dbReference type="EC" id="2.3.2.27" evidence="5 18"/>
<dbReference type="Proteomes" id="UP000046395">
    <property type="component" value="Unassembled WGS sequence"/>
</dbReference>
<dbReference type="CDD" id="cd16491">
    <property type="entry name" value="RING-CH-C4HC3_LTN1"/>
    <property type="match status" value="1"/>
</dbReference>
<evidence type="ECO:0000256" key="2">
    <source>
        <dbReference type="ARBA" id="ARBA00004514"/>
    </source>
</evidence>
<evidence type="ECO:0000256" key="3">
    <source>
        <dbReference type="ARBA" id="ARBA00004906"/>
    </source>
</evidence>
<evidence type="ECO:0000256" key="5">
    <source>
        <dbReference type="ARBA" id="ARBA00012483"/>
    </source>
</evidence>
<evidence type="ECO:0000256" key="4">
    <source>
        <dbReference type="ARBA" id="ARBA00007997"/>
    </source>
</evidence>
<dbReference type="InterPro" id="IPR054477">
    <property type="entry name" value="LTN1_E3_ligase_6th"/>
</dbReference>
<dbReference type="SMART" id="SM01197">
    <property type="entry name" value="FANCL_C"/>
    <property type="match status" value="1"/>
</dbReference>
<dbReference type="UniPathway" id="UPA00143"/>
<dbReference type="STRING" id="70415.A0A5S6QMQ7"/>
<comment type="pathway">
    <text evidence="3 18">Protein modification; protein ubiquitination.</text>
</comment>
<keyword evidence="10" id="KW-0677">Repeat</keyword>
<evidence type="ECO:0000256" key="19">
    <source>
        <dbReference type="SAM" id="MobiDB-lite"/>
    </source>
</evidence>
<dbReference type="GO" id="GO:0061630">
    <property type="term" value="F:ubiquitin protein ligase activity"/>
    <property type="evidence" value="ECO:0007669"/>
    <property type="project" value="UniProtKB-UniRule"/>
</dbReference>
<dbReference type="Pfam" id="PF22958">
    <property type="entry name" value="Ltn1_1st"/>
    <property type="match status" value="1"/>
</dbReference>
<evidence type="ECO:0000256" key="1">
    <source>
        <dbReference type="ARBA" id="ARBA00000900"/>
    </source>
</evidence>
<dbReference type="GO" id="GO:0043023">
    <property type="term" value="F:ribosomal large subunit binding"/>
    <property type="evidence" value="ECO:0007669"/>
    <property type="project" value="TreeGrafter"/>
</dbReference>
<dbReference type="FunFam" id="3.30.40.10:FF:000038">
    <property type="entry name" value="E3 ubiquitin-protein ligase listerin"/>
    <property type="match status" value="1"/>
</dbReference>
<comment type="catalytic activity">
    <reaction evidence="1 18">
        <text>S-ubiquitinyl-[E2 ubiquitin-conjugating enzyme]-L-cysteine + [acceptor protein]-L-lysine = [E2 ubiquitin-conjugating enzyme]-L-cysteine + N(6)-ubiquitinyl-[acceptor protein]-L-lysine.</text>
        <dbReference type="EC" id="2.3.2.27"/>
    </reaction>
</comment>
<reference evidence="21" key="2">
    <citation type="submission" date="2014-03" db="EMBL/GenBank/DDBJ databases">
        <title>The whipworm genome and dual-species transcriptomics of an intimate host-pathogen interaction.</title>
        <authorList>
            <person name="Foth B.J."/>
            <person name="Tsai I.J."/>
            <person name="Reid A.J."/>
            <person name="Bancroft A.J."/>
            <person name="Nichol S."/>
            <person name="Tracey A."/>
            <person name="Holroyd N."/>
            <person name="Cotton J.A."/>
            <person name="Stanley E.J."/>
            <person name="Zarowiecki M."/>
            <person name="Liu J.Z."/>
            <person name="Huckvale T."/>
            <person name="Cooper P.J."/>
            <person name="Grencis R.K."/>
            <person name="Berriman M."/>
        </authorList>
    </citation>
    <scope>NUCLEOTIDE SEQUENCE [LARGE SCALE GENOMIC DNA]</scope>
    <source>
        <strain evidence="21">Edinburgh</strain>
    </source>
</reference>
<evidence type="ECO:0000256" key="18">
    <source>
        <dbReference type="RuleBase" id="RU367090"/>
    </source>
</evidence>
<dbReference type="WBParaSite" id="TMUE_2000008449.2">
    <property type="protein sequence ID" value="TMUE_2000008449.2"/>
    <property type="gene ID" value="WBGene00302667"/>
</dbReference>
<name>A0A5S6QMQ7_TRIMR</name>
<organism evidence="21 22">
    <name type="scientific">Trichuris muris</name>
    <name type="common">Mouse whipworm</name>
    <dbReference type="NCBI Taxonomy" id="70415"/>
    <lineage>
        <taxon>Eukaryota</taxon>
        <taxon>Metazoa</taxon>
        <taxon>Ecdysozoa</taxon>
        <taxon>Nematoda</taxon>
        <taxon>Enoplea</taxon>
        <taxon>Dorylaimia</taxon>
        <taxon>Trichinellida</taxon>
        <taxon>Trichuridae</taxon>
        <taxon>Trichuris</taxon>
    </lineage>
</organism>
<evidence type="ECO:0000256" key="10">
    <source>
        <dbReference type="ARBA" id="ARBA00022737"/>
    </source>
</evidence>
<keyword evidence="11 17" id="KW-0863">Zinc-finger</keyword>
<sequence length="1737" mass="196320">MDDAKKASAVVEHSSQCSHDLRPEIICRESLFHLRLIKEALFIRNNNCLNRDKGVEVVVCARNATFYSDGSRCANMSNKRMPRTKGGVAPSKSSQAAKLLPSPGTFHTFSVFEEGGATESSTLAGVISLSDDIRSSFRKIGKKNDETRIKGIQEVMDCLREKTDEIESTWKVWRRMYSKLCMDECPLVRKLSHELTALFLNKLNCDRDPSSILSVAPYVLLGTCDSNSAAASCACAISKNFNFEDLSKFSTRCHDSAFEVSCSILKDFATSIASLSNTSKSPARTGVGVYLALCTLAKLLSSNQHIQAIRRSELLKQLFDMDAFWSQPTHLDENCALWLTMMRSANKVSPGLFSGRVNRIINVLKETSDSQNLSTFQESWRFIICLAQMEPEFWQLIDVSAELIPKAVSLLLECGPVRRGVELASEIPGLLASVASNQPEEKLPILYALIDALVQSISIRVPVKMYAHEALTCFFAMCECLKIAISGGSFVRIESWSEKYCEAIRMCILSSYIDSSDCGFLWSTAIDLLHYVAVEMDAEGNGEEEFTILKNHFAQLSESLLECTSVESLKLEGLVRGVAFSNDERVLIDEASRIYHSCLENGRELLICEALLSGQVDEDVCRLEPSDSFQSVAFQFCEKLLAFISDQLKSGSPDDGLGVALSVLFDAVARMESSEQRVQIFARLFEHNDYALYKSAAIINEEHPFGSRSTDLPIDMVSKKCLQALFVQTEEEIYTSCHVIAHLLGAWWMNLSYYSGFKIFIDAETCNPSTLLATSLFCRHCFECSECRELVSESEDLVSILSLINCRRSVRSHANVETELEAALIAGLRPVNFSVMCGMMPISIKKLCDMCTPDVSESLSRERIDVLWTSIRPLFLRAAQDASNESIVGIVSLCRALLPTSEKWSSLVATRAPDWKVMGGICNVIPMFYDQGCQFPERVSAEEKSLQCCELLNWSIFAIKIVVEALMAAQSIGDTSPMFEPLLKLILNDCNSSFCYALAFIEYVRQLQDSHYVITFQSGVSASLENACQAAEQVYDFGLSPSQWLQAFVRGVKSGVTSIELFGIRFWSSQIEQCERTKKAVSSNELVDGILREIKQEKCEKTKLQLYWALSPLGIRKSDVGTLGEKSGPSLEISLVSETLFFEESDGVHFLQQLVAKKEDFEKTFFEESNRDLSLKLSGINFFKRIVPYIYSLSSGLVDYIVCFSLKQMEDVKTWSNDEKLLFHLFSLRLCNEMTSFLLQQPPPGTRDPHVDELRAYDSTKSEWMEFFLPMCFKNELNSFYELASLENLSTAEFLILRELSVAVSFMDVDGIIASHLPELKSDTLDALGYPTHLQSLLLRFFPLLCKHHAFVQFAAYRVLGRCVDTFRKCEPASAEEDSVGQNELMIPVFFCDALSWFIESFETGFFIVKDVEFAHPELNSMELFGYLLTWKLLLTYVSCDKEKSETNPEFLHRQQQFCSVLRILFFLLFEWFEVKTITKQQRLFVESSDLEAAKNSSCLLYDSIYSEKFFKQTSSFNIKDSIDQTTVVTLAFNVLFRLFELYPISVKAWWNDQGYKTSSRQYKFITQYISPILIEKELKTLSDGIANYPNLKVSIHSAIREVIAAYVKEELRLELVIRIPEAYPLAIISAEVTKQVLGFKRDSWSMLMKNLLCLLRTRTNSLLNCILFWKINIDSYLEGVEACSICMMTVIGFNQEIPRKACRQCKHKFHSACLHKWFRTSGKTLCPMCRTDFAAR</sequence>
<keyword evidence="8 18" id="KW-0808">Transferase</keyword>
<evidence type="ECO:0000256" key="11">
    <source>
        <dbReference type="ARBA" id="ARBA00022771"/>
    </source>
</evidence>
<evidence type="ECO:0000256" key="13">
    <source>
        <dbReference type="ARBA" id="ARBA00022833"/>
    </source>
</evidence>
<evidence type="ECO:0000259" key="20">
    <source>
        <dbReference type="PROSITE" id="PS50089"/>
    </source>
</evidence>
<evidence type="ECO:0000256" key="7">
    <source>
        <dbReference type="ARBA" id="ARBA00022490"/>
    </source>
</evidence>
<evidence type="ECO:0000313" key="21">
    <source>
        <dbReference type="Proteomes" id="UP000046395"/>
    </source>
</evidence>
<dbReference type="InterPro" id="IPR054476">
    <property type="entry name" value="Ltn1_N"/>
</dbReference>
<evidence type="ECO:0000256" key="14">
    <source>
        <dbReference type="ARBA" id="ARBA00032366"/>
    </source>
</evidence>
<keyword evidence="12 18" id="KW-0833">Ubl conjugation pathway</keyword>
<evidence type="ECO:0000256" key="16">
    <source>
        <dbReference type="ARBA" id="ARBA00065062"/>
    </source>
</evidence>
<comment type="function">
    <text evidence="15">E3 ubiquitin-protein ligase. Component of the ribosome quality control complex (RQC), a ribosome-associated complex that mediates ubiquitination and extraction of incompletely synthesized nascent chains for proteasomal degradation. Ubiquitination leads to vcp/p97 recruitment for extraction and degradation of the incomplete translation product.</text>
</comment>
<dbReference type="Pfam" id="PF13639">
    <property type="entry name" value="zf-RING_2"/>
    <property type="match status" value="1"/>
</dbReference>
<accession>A0A5S6QMQ7</accession>
<dbReference type="GO" id="GO:1990112">
    <property type="term" value="C:RQC complex"/>
    <property type="evidence" value="ECO:0007669"/>
    <property type="project" value="UniProtKB-UniRule"/>
</dbReference>
<evidence type="ECO:0000256" key="12">
    <source>
        <dbReference type="ARBA" id="ARBA00022786"/>
    </source>
</evidence>
<dbReference type="InterPro" id="IPR054478">
    <property type="entry name" value="LTN1_UBC"/>
</dbReference>
<dbReference type="Pfam" id="PF23009">
    <property type="entry name" value="UBC_like"/>
    <property type="match status" value="1"/>
</dbReference>
<dbReference type="GO" id="GO:0005829">
    <property type="term" value="C:cytosol"/>
    <property type="evidence" value="ECO:0007669"/>
    <property type="project" value="UniProtKB-SubCell"/>
</dbReference>
<keyword evidence="7" id="KW-0963">Cytoplasm</keyword>
<dbReference type="PROSITE" id="PS50089">
    <property type="entry name" value="ZF_RING_2"/>
    <property type="match status" value="1"/>
</dbReference>
<comment type="similarity">
    <text evidence="4 18">Belongs to the LTN1 family.</text>
</comment>
<dbReference type="InterPro" id="IPR039795">
    <property type="entry name" value="LTN1/Rkr1"/>
</dbReference>
<evidence type="ECO:0000256" key="6">
    <source>
        <dbReference type="ARBA" id="ARBA00017157"/>
    </source>
</evidence>
<dbReference type="GO" id="GO:1990116">
    <property type="term" value="P:ribosome-associated ubiquitin-dependent protein catabolic process"/>
    <property type="evidence" value="ECO:0007669"/>
    <property type="project" value="UniProtKB-UniRule"/>
</dbReference>
<dbReference type="Gene3D" id="3.30.40.10">
    <property type="entry name" value="Zinc/RING finger domain, C3HC4 (zinc finger)"/>
    <property type="match status" value="1"/>
</dbReference>
<comment type="subcellular location">
    <subcellularLocation>
        <location evidence="2">Cytoplasm</location>
        <location evidence="2">Cytosol</location>
    </subcellularLocation>
</comment>
<dbReference type="PANTHER" id="PTHR12389:SF0">
    <property type="entry name" value="E3 UBIQUITIN-PROTEIN LIGASE LISTERIN"/>
    <property type="match status" value="1"/>
</dbReference>
<evidence type="ECO:0000256" key="17">
    <source>
        <dbReference type="PROSITE-ProRule" id="PRU00175"/>
    </source>
</evidence>
<dbReference type="WBParaSite" id="TMUE_2000008449.1">
    <property type="protein sequence ID" value="TMUE_2000008449.1"/>
    <property type="gene ID" value="WBGene00302667"/>
</dbReference>
<feature type="region of interest" description="Disordered" evidence="19">
    <location>
        <begin position="77"/>
        <end position="96"/>
    </location>
</feature>
<dbReference type="GO" id="GO:0008270">
    <property type="term" value="F:zinc ion binding"/>
    <property type="evidence" value="ECO:0007669"/>
    <property type="project" value="UniProtKB-KW"/>
</dbReference>
<feature type="domain" description="RING-type" evidence="20">
    <location>
        <begin position="1684"/>
        <end position="1731"/>
    </location>
</feature>
<evidence type="ECO:0000313" key="22">
    <source>
        <dbReference type="WBParaSite" id="TMUE_2000008449.1"/>
    </source>
</evidence>
<dbReference type="InterPro" id="IPR001841">
    <property type="entry name" value="Znf_RING"/>
</dbReference>
<proteinExistence type="inferred from homology"/>
<evidence type="ECO:0000256" key="9">
    <source>
        <dbReference type="ARBA" id="ARBA00022723"/>
    </source>
</evidence>
<dbReference type="SUPFAM" id="SSF57850">
    <property type="entry name" value="RING/U-box"/>
    <property type="match status" value="1"/>
</dbReference>
<evidence type="ECO:0000256" key="15">
    <source>
        <dbReference type="ARBA" id="ARBA00053497"/>
    </source>
</evidence>
<protein>
    <recommendedName>
        <fullName evidence="6 18">E3 ubiquitin-protein ligase listerin</fullName>
        <ecNumber evidence="5 18">2.3.2.27</ecNumber>
    </recommendedName>
    <alternativeName>
        <fullName evidence="14 18">RING-type E3 ubiquitin transferase listerin</fullName>
    </alternativeName>
</protein>
<dbReference type="SMART" id="SM00184">
    <property type="entry name" value="RING"/>
    <property type="match status" value="1"/>
</dbReference>